<evidence type="ECO:0000256" key="5">
    <source>
        <dbReference type="ARBA" id="ARBA00023136"/>
    </source>
</evidence>
<evidence type="ECO:0000256" key="3">
    <source>
        <dbReference type="ARBA" id="ARBA00022729"/>
    </source>
</evidence>
<keyword evidence="2 7" id="KW-0812">Transmembrane</keyword>
<dbReference type="Pfam" id="PF07502">
    <property type="entry name" value="MANEC"/>
    <property type="match status" value="1"/>
</dbReference>
<protein>
    <submittedName>
        <fullName evidence="9">Low density lipoprotein receptor-related protein 11</fullName>
    </submittedName>
</protein>
<evidence type="ECO:0000256" key="6">
    <source>
        <dbReference type="ARBA" id="ARBA00023180"/>
    </source>
</evidence>
<dbReference type="PROSITE" id="PS50986">
    <property type="entry name" value="MANSC"/>
    <property type="match status" value="1"/>
</dbReference>
<sequence length="236" mass="25669">WLLSGRASGPPALRLLDDFRRQLQHDRPRDDLELELLAGASGPRQSCPGSRNGDGYHAVPDAIIRTKDSIAAGASFLRAPAAVRDWRQCVAVCCSEPRCSLAVVEQLPPRKPAAAALGCYLFNCTARGRSVCKFAPHRGYSTYVLSRAPGVPPLGSSSGKKRKEKTFIFESQSDPGRREHPAPEAGAVLPLALGSAITALLLFLVACRLRMVKQKLRKARPMTSEESDYLINGMYL</sequence>
<evidence type="ECO:0000256" key="2">
    <source>
        <dbReference type="ARBA" id="ARBA00022692"/>
    </source>
</evidence>
<feature type="transmembrane region" description="Helical" evidence="7">
    <location>
        <begin position="187"/>
        <end position="207"/>
    </location>
</feature>
<evidence type="ECO:0000259" key="8">
    <source>
        <dbReference type="PROSITE" id="PS50986"/>
    </source>
</evidence>
<dbReference type="GeneTree" id="ENSGT00940000161275"/>
<dbReference type="AlphaFoldDB" id="A0A8C5LL82"/>
<organism evidence="9 10">
    <name type="scientific">Jaculus jaculus</name>
    <name type="common">Lesser Egyptian jerboa</name>
    <dbReference type="NCBI Taxonomy" id="51337"/>
    <lineage>
        <taxon>Eukaryota</taxon>
        <taxon>Metazoa</taxon>
        <taxon>Chordata</taxon>
        <taxon>Craniata</taxon>
        <taxon>Vertebrata</taxon>
        <taxon>Euteleostomi</taxon>
        <taxon>Mammalia</taxon>
        <taxon>Eutheria</taxon>
        <taxon>Euarchontoglires</taxon>
        <taxon>Glires</taxon>
        <taxon>Rodentia</taxon>
        <taxon>Myomorpha</taxon>
        <taxon>Dipodoidea</taxon>
        <taxon>Dipodidae</taxon>
        <taxon>Dipodinae</taxon>
        <taxon>Jaculus</taxon>
    </lineage>
</organism>
<evidence type="ECO:0000256" key="1">
    <source>
        <dbReference type="ARBA" id="ARBA00004479"/>
    </source>
</evidence>
<dbReference type="Proteomes" id="UP000694385">
    <property type="component" value="Unassembled WGS sequence"/>
</dbReference>
<reference evidence="9" key="2">
    <citation type="submission" date="2025-09" db="UniProtKB">
        <authorList>
            <consortium name="Ensembl"/>
        </authorList>
    </citation>
    <scope>IDENTIFICATION</scope>
</reference>
<dbReference type="Ensembl" id="ENSJJAT00000031721.1">
    <property type="protein sequence ID" value="ENSJJAP00000025134.1"/>
    <property type="gene ID" value="ENSJJAG00000024401.1"/>
</dbReference>
<dbReference type="InterPro" id="IPR013980">
    <property type="entry name" value="MANSC_dom"/>
</dbReference>
<dbReference type="PANTHER" id="PTHR46876:SF1">
    <property type="entry name" value="LOW-DENSITY LIPOPROTEIN RECEPTOR-RELATED PROTEIN 11"/>
    <property type="match status" value="1"/>
</dbReference>
<gene>
    <name evidence="9" type="primary">Lrp11</name>
</gene>
<proteinExistence type="predicted"/>
<evidence type="ECO:0000256" key="7">
    <source>
        <dbReference type="SAM" id="Phobius"/>
    </source>
</evidence>
<dbReference type="InterPro" id="IPR011106">
    <property type="entry name" value="MANSC_N"/>
</dbReference>
<dbReference type="PANTHER" id="PTHR46876">
    <property type="entry name" value="LOW-DENSITY LIPOPROTEIN RECEPTOR-RELATED PROTEIN 11"/>
    <property type="match status" value="1"/>
</dbReference>
<keyword evidence="10" id="KW-1185">Reference proteome</keyword>
<keyword evidence="4 7" id="KW-1133">Transmembrane helix</keyword>
<feature type="domain" description="MANSC" evidence="8">
    <location>
        <begin position="58"/>
        <end position="143"/>
    </location>
</feature>
<accession>A0A8C5LL82</accession>
<keyword evidence="3" id="KW-0732">Signal</keyword>
<dbReference type="GO" id="GO:0016020">
    <property type="term" value="C:membrane"/>
    <property type="evidence" value="ECO:0007669"/>
    <property type="project" value="UniProtKB-SubCell"/>
</dbReference>
<keyword evidence="5 7" id="KW-0472">Membrane</keyword>
<comment type="subcellular location">
    <subcellularLocation>
        <location evidence="1">Membrane</location>
        <topology evidence="1">Single-pass type I membrane protein</topology>
    </subcellularLocation>
</comment>
<evidence type="ECO:0000313" key="10">
    <source>
        <dbReference type="Proteomes" id="UP000694385"/>
    </source>
</evidence>
<evidence type="ECO:0000256" key="4">
    <source>
        <dbReference type="ARBA" id="ARBA00022989"/>
    </source>
</evidence>
<keyword evidence="6" id="KW-0325">Glycoprotein</keyword>
<dbReference type="SMART" id="SM00765">
    <property type="entry name" value="MANEC"/>
    <property type="match status" value="1"/>
</dbReference>
<evidence type="ECO:0000313" key="9">
    <source>
        <dbReference type="Ensembl" id="ENSJJAP00000025134.1"/>
    </source>
</evidence>
<name>A0A8C5LL82_JACJA</name>
<reference evidence="9" key="1">
    <citation type="submission" date="2025-08" db="UniProtKB">
        <authorList>
            <consortium name="Ensembl"/>
        </authorList>
    </citation>
    <scope>IDENTIFICATION</scope>
</reference>